<dbReference type="PATRIC" id="fig|1716141.3.peg.698"/>
<keyword evidence="4" id="KW-1185">Reference proteome</keyword>
<dbReference type="PANTHER" id="PTHR48081:SF8">
    <property type="entry name" value="ALPHA_BETA HYDROLASE FOLD-3 DOMAIN-CONTAINING PROTEIN-RELATED"/>
    <property type="match status" value="1"/>
</dbReference>
<accession>A0A177HYV4</accession>
<dbReference type="SUPFAM" id="SSF53474">
    <property type="entry name" value="alpha/beta-Hydrolases"/>
    <property type="match status" value="1"/>
</dbReference>
<name>A0A177HYV4_9ACTN</name>
<evidence type="ECO:0000313" key="4">
    <source>
        <dbReference type="Proteomes" id="UP000077381"/>
    </source>
</evidence>
<evidence type="ECO:0000313" key="3">
    <source>
        <dbReference type="EMBL" id="OAH15956.1"/>
    </source>
</evidence>
<dbReference type="Proteomes" id="UP000077381">
    <property type="component" value="Unassembled WGS sequence"/>
</dbReference>
<dbReference type="Pfam" id="PF07859">
    <property type="entry name" value="Abhydrolase_3"/>
    <property type="match status" value="1"/>
</dbReference>
<protein>
    <submittedName>
        <fullName evidence="3">Alpha/beta hydrolase fold protein</fullName>
    </submittedName>
</protein>
<reference evidence="3 4" key="1">
    <citation type="submission" date="2015-12" db="EMBL/GenBank/DDBJ databases">
        <title>Genome sequence of Streptomyces sp. G25.</title>
        <authorList>
            <person name="Poehlein A."/>
            <person name="Roettig A."/>
            <person name="Hiessl S."/>
            <person name="Hauschild P."/>
            <person name="Schauer J."/>
            <person name="Madkour M.H."/>
            <person name="Al-Ansari A.M."/>
            <person name="Almakishah N.H."/>
            <person name="Steinbuechel A."/>
            <person name="Daniel R."/>
        </authorList>
    </citation>
    <scope>NUCLEOTIDE SEQUENCE [LARGE SCALE GENOMIC DNA]</scope>
    <source>
        <strain evidence="4">G25(2015)</strain>
    </source>
</reference>
<dbReference type="EMBL" id="LOHS01000029">
    <property type="protein sequence ID" value="OAH15956.1"/>
    <property type="molecule type" value="Genomic_DNA"/>
</dbReference>
<dbReference type="GO" id="GO:0016787">
    <property type="term" value="F:hydrolase activity"/>
    <property type="evidence" value="ECO:0007669"/>
    <property type="project" value="UniProtKB-KW"/>
</dbReference>
<dbReference type="InterPro" id="IPR013094">
    <property type="entry name" value="AB_hydrolase_3"/>
</dbReference>
<feature type="domain" description="Alpha/beta hydrolase fold-3" evidence="2">
    <location>
        <begin position="1"/>
        <end position="77"/>
    </location>
</feature>
<dbReference type="STRING" id="1716141.STSP_06590"/>
<dbReference type="InterPro" id="IPR050300">
    <property type="entry name" value="GDXG_lipolytic_enzyme"/>
</dbReference>
<dbReference type="InterPro" id="IPR029058">
    <property type="entry name" value="AB_hydrolase_fold"/>
</dbReference>
<sequence length="107" mass="11753">MKWFWDAYAPNAKDRKQILASPLRASLNQLEGLPKALVITDEADVLRDEGEAYAAKLRAAGNDITTVRYQGIIHDFAMLNALAHTNAAKTAVDQANHFLYTGLHTGS</sequence>
<organism evidence="3 4">
    <name type="scientific">Streptomyces jeddahensis</name>
    <dbReference type="NCBI Taxonomy" id="1716141"/>
    <lineage>
        <taxon>Bacteria</taxon>
        <taxon>Bacillati</taxon>
        <taxon>Actinomycetota</taxon>
        <taxon>Actinomycetes</taxon>
        <taxon>Kitasatosporales</taxon>
        <taxon>Streptomycetaceae</taxon>
        <taxon>Streptomyces</taxon>
    </lineage>
</organism>
<dbReference type="PANTHER" id="PTHR48081">
    <property type="entry name" value="AB HYDROLASE SUPERFAMILY PROTEIN C4A8.06C"/>
    <property type="match status" value="1"/>
</dbReference>
<evidence type="ECO:0000256" key="1">
    <source>
        <dbReference type="ARBA" id="ARBA00022801"/>
    </source>
</evidence>
<evidence type="ECO:0000259" key="2">
    <source>
        <dbReference type="Pfam" id="PF07859"/>
    </source>
</evidence>
<gene>
    <name evidence="3" type="ORF">STSP_06590</name>
</gene>
<comment type="caution">
    <text evidence="3">The sequence shown here is derived from an EMBL/GenBank/DDBJ whole genome shotgun (WGS) entry which is preliminary data.</text>
</comment>
<proteinExistence type="predicted"/>
<dbReference type="AlphaFoldDB" id="A0A177HYV4"/>
<dbReference type="Gene3D" id="3.40.50.1820">
    <property type="entry name" value="alpha/beta hydrolase"/>
    <property type="match status" value="1"/>
</dbReference>
<keyword evidence="1 3" id="KW-0378">Hydrolase</keyword>